<evidence type="ECO:0000256" key="1">
    <source>
        <dbReference type="ARBA" id="ARBA00004651"/>
    </source>
</evidence>
<evidence type="ECO:0000256" key="12">
    <source>
        <dbReference type="ARBA" id="ARBA00023303"/>
    </source>
</evidence>
<dbReference type="OMA" id="FRELILM"/>
<dbReference type="OrthoDB" id="533508at2759"/>
<evidence type="ECO:0000256" key="11">
    <source>
        <dbReference type="ARBA" id="ARBA00023136"/>
    </source>
</evidence>
<dbReference type="GO" id="GO:0098703">
    <property type="term" value="P:calcium ion import across plasma membrane"/>
    <property type="evidence" value="ECO:0007669"/>
    <property type="project" value="TreeGrafter"/>
</dbReference>
<feature type="domain" description="Ion transport" evidence="16">
    <location>
        <begin position="398"/>
        <end position="651"/>
    </location>
</feature>
<keyword evidence="6 15" id="KW-0812">Transmembrane</keyword>
<keyword evidence="10" id="KW-0406">Ion transport</keyword>
<dbReference type="EMBL" id="GL380262">
    <property type="protein sequence ID" value="EGT51489.1"/>
    <property type="molecule type" value="Genomic_DNA"/>
</dbReference>
<keyword evidence="8" id="KW-0106">Calcium</keyword>
<keyword evidence="9 15" id="KW-1133">Transmembrane helix</keyword>
<evidence type="ECO:0000256" key="13">
    <source>
        <dbReference type="PROSITE-ProRule" id="PRU00023"/>
    </source>
</evidence>
<dbReference type="HOGENOM" id="CLU_004840_1_0_1"/>
<feature type="transmembrane region" description="Helical" evidence="15">
    <location>
        <begin position="537"/>
        <end position="558"/>
    </location>
</feature>
<feature type="transmembrane region" description="Helical" evidence="15">
    <location>
        <begin position="500"/>
        <end position="517"/>
    </location>
</feature>
<dbReference type="AlphaFoldDB" id="G0PD31"/>
<feature type="compositionally biased region" description="Basic and acidic residues" evidence="14">
    <location>
        <begin position="858"/>
        <end position="868"/>
    </location>
</feature>
<keyword evidence="5" id="KW-0107">Calcium channel</keyword>
<dbReference type="PANTHER" id="PTHR10582:SF2">
    <property type="entry name" value="INACTIVE"/>
    <property type="match status" value="1"/>
</dbReference>
<dbReference type="InterPro" id="IPR002110">
    <property type="entry name" value="Ankyrin_rpt"/>
</dbReference>
<feature type="region of interest" description="Disordered" evidence="14">
    <location>
        <begin position="855"/>
        <end position="974"/>
    </location>
</feature>
<feature type="transmembrane region" description="Helical" evidence="15">
    <location>
        <begin position="622"/>
        <end position="642"/>
    </location>
</feature>
<keyword evidence="3" id="KW-1003">Cell membrane</keyword>
<evidence type="ECO:0000256" key="4">
    <source>
        <dbReference type="ARBA" id="ARBA00022568"/>
    </source>
</evidence>
<dbReference type="InterPro" id="IPR005821">
    <property type="entry name" value="Ion_trans_dom"/>
</dbReference>
<name>G0PD31_CAEBE</name>
<reference evidence="18" key="1">
    <citation type="submission" date="2011-07" db="EMBL/GenBank/DDBJ databases">
        <authorList>
            <consortium name="Caenorhabditis brenneri Sequencing and Analysis Consortium"/>
            <person name="Wilson R.K."/>
        </authorList>
    </citation>
    <scope>NUCLEOTIDE SEQUENCE [LARGE SCALE GENOMIC DNA]</scope>
    <source>
        <strain evidence="18">PB2801</strain>
    </source>
</reference>
<organism evidence="18">
    <name type="scientific">Caenorhabditis brenneri</name>
    <name type="common">Nematode worm</name>
    <dbReference type="NCBI Taxonomy" id="135651"/>
    <lineage>
        <taxon>Eukaryota</taxon>
        <taxon>Metazoa</taxon>
        <taxon>Ecdysozoa</taxon>
        <taxon>Nematoda</taxon>
        <taxon>Chromadorea</taxon>
        <taxon>Rhabditida</taxon>
        <taxon>Rhabditina</taxon>
        <taxon>Rhabditomorpha</taxon>
        <taxon>Rhabditoidea</taxon>
        <taxon>Rhabditidae</taxon>
        <taxon>Peloderinae</taxon>
        <taxon>Caenorhabditis</taxon>
    </lineage>
</organism>
<dbReference type="InParanoid" id="G0PD31"/>
<gene>
    <name evidence="17" type="ORF">CAEBREN_02973</name>
</gene>
<evidence type="ECO:0000256" key="5">
    <source>
        <dbReference type="ARBA" id="ARBA00022673"/>
    </source>
</evidence>
<dbReference type="SUPFAM" id="SSF48403">
    <property type="entry name" value="Ankyrin repeat"/>
    <property type="match status" value="1"/>
</dbReference>
<feature type="transmembrane region" description="Helical" evidence="15">
    <location>
        <begin position="391"/>
        <end position="411"/>
    </location>
</feature>
<keyword evidence="18" id="KW-1185">Reference proteome</keyword>
<dbReference type="SMART" id="SM00248">
    <property type="entry name" value="ANK"/>
    <property type="match status" value="5"/>
</dbReference>
<keyword evidence="11 15" id="KW-0472">Membrane</keyword>
<evidence type="ECO:0000256" key="2">
    <source>
        <dbReference type="ARBA" id="ARBA00022448"/>
    </source>
</evidence>
<dbReference type="Pfam" id="PF12796">
    <property type="entry name" value="Ank_2"/>
    <property type="match status" value="2"/>
</dbReference>
<keyword evidence="4" id="KW-0109">Calcium transport</keyword>
<dbReference type="GO" id="GO:0005262">
    <property type="term" value="F:calcium channel activity"/>
    <property type="evidence" value="ECO:0007669"/>
    <property type="project" value="UniProtKB-KW"/>
</dbReference>
<feature type="repeat" description="ANK" evidence="13">
    <location>
        <begin position="171"/>
        <end position="203"/>
    </location>
</feature>
<evidence type="ECO:0000256" key="15">
    <source>
        <dbReference type="SAM" id="Phobius"/>
    </source>
</evidence>
<dbReference type="NCBIfam" id="TIGR00870">
    <property type="entry name" value="trp"/>
    <property type="match status" value="1"/>
</dbReference>
<dbReference type="InterPro" id="IPR036770">
    <property type="entry name" value="Ankyrin_rpt-contain_sf"/>
</dbReference>
<dbReference type="GO" id="GO:0005886">
    <property type="term" value="C:plasma membrane"/>
    <property type="evidence" value="ECO:0007669"/>
    <property type="project" value="UniProtKB-SubCell"/>
</dbReference>
<dbReference type="PROSITE" id="PS50088">
    <property type="entry name" value="ANK_REPEAT"/>
    <property type="match status" value="2"/>
</dbReference>
<feature type="repeat" description="ANK" evidence="13">
    <location>
        <begin position="227"/>
        <end position="259"/>
    </location>
</feature>
<evidence type="ECO:0000256" key="8">
    <source>
        <dbReference type="ARBA" id="ARBA00022837"/>
    </source>
</evidence>
<evidence type="ECO:0000256" key="3">
    <source>
        <dbReference type="ARBA" id="ARBA00022475"/>
    </source>
</evidence>
<evidence type="ECO:0000256" key="7">
    <source>
        <dbReference type="ARBA" id="ARBA00022737"/>
    </source>
</evidence>
<evidence type="ECO:0000256" key="9">
    <source>
        <dbReference type="ARBA" id="ARBA00022989"/>
    </source>
</evidence>
<dbReference type="InterPro" id="IPR024862">
    <property type="entry name" value="TRPV"/>
</dbReference>
<evidence type="ECO:0000256" key="14">
    <source>
        <dbReference type="SAM" id="MobiDB-lite"/>
    </source>
</evidence>
<dbReference type="Proteomes" id="UP000008068">
    <property type="component" value="Unassembled WGS sequence"/>
</dbReference>
<comment type="subcellular location">
    <subcellularLocation>
        <location evidence="1">Cell membrane</location>
        <topology evidence="1">Multi-pass membrane protein</topology>
    </subcellularLocation>
</comment>
<evidence type="ECO:0000256" key="10">
    <source>
        <dbReference type="ARBA" id="ARBA00023065"/>
    </source>
</evidence>
<evidence type="ECO:0000259" key="16">
    <source>
        <dbReference type="Pfam" id="PF00520"/>
    </source>
</evidence>
<sequence>MGGGSSRNKTEPRGEGVKLAFDPDEKWSNLYREREKNHLYKWVGVRKGGELINIYERDGEEGVLKFAEEKLLTILYEEGQTPKLVTYSDYIKWKKGVNVQLGLSEESIDMQQSRFKEHYALWKLNKRGVEGENLIHLLLNREQQVCYEIARILLKRFPGMANDIYLGDEQFGQSALHLAIVHDDYETVSLLLNNKADVNARACGNFFLPEDYKLTNKITDYQGYAYYGEYPLAFAACFGNKDIYDLLIQYGANPNLQDSFGNTILHMCVINYSSSMYSYAVRHWAKPADPHVVNHAGFTPLTLATKLGRKHIFEEMLEIMKVEFWRFSDMTCSAYPLNTLDTIQPDGSTNYDSALMTVINGSTPEHLDMIGSEVIQRLLADKWKAFAQRKLIERLVLLIFQLITLSIVVYIRPTELPRLYMDDPQWDDWVRTVCEVLTIGNCLFFVGVQQFGEIRTQGMRGYLRNLKTAPAKAVFCIANLFLLLCIPFRLMRKHEIEEALFVFALPGSWIFLLFFARSAKLTGPFVQMIYSMIAGDMIRFAIISAIFLVSFSQVFYFVGKDMDAKQKLEDTNPHACRISGYTIYTYNTFPETFITLFRASMGGYDYEEFSCANYQALTKTLFVLYMFVMPIMMINILIAMMGNTYTTVIAQAEKAWRQQYAQIVMVLERSVGKERLAASQLEYSIRLDQTDTIFLLEYCKEYTSLNTELFVLEGSSGMEVRGLMVIKQTKKTRARQRKQAIYNWKTIGRKVIHTIDKVGTEQAVLLLHGHDRLDRVYEDHVQPEKVPSRARTPTRIGTTLHSSKRLKTTMVVGAAAASSPASHEIKTDEAVNSMLLSAPPSLSGEAATMDWQPSITPVEERSESKSQGRSETSSPVVVIPSVHKIPQRSESPVKLQTEHSRTIRVRAADNIPSIELPNIPAKPTTSTPPHRAVSPRLRADMFRRHHPNTSTSFDGSVPPSSSQPPPPPHNEKME</sequence>
<keyword evidence="7" id="KW-0677">Repeat</keyword>
<dbReference type="Pfam" id="PF00520">
    <property type="entry name" value="Ion_trans"/>
    <property type="match status" value="1"/>
</dbReference>
<keyword evidence="13" id="KW-0040">ANK repeat</keyword>
<dbReference type="PROSITE" id="PS50297">
    <property type="entry name" value="ANK_REP_REGION"/>
    <property type="match status" value="2"/>
</dbReference>
<protein>
    <recommendedName>
        <fullName evidence="16">Ion transport domain-containing protein</fullName>
    </recommendedName>
</protein>
<dbReference type="Gene3D" id="1.25.40.20">
    <property type="entry name" value="Ankyrin repeat-containing domain"/>
    <property type="match status" value="1"/>
</dbReference>
<evidence type="ECO:0000256" key="6">
    <source>
        <dbReference type="ARBA" id="ARBA00022692"/>
    </source>
</evidence>
<keyword evidence="12" id="KW-0407">Ion channel</keyword>
<dbReference type="FunCoup" id="G0PD31">
    <property type="interactions" value="69"/>
</dbReference>
<evidence type="ECO:0000313" key="18">
    <source>
        <dbReference type="Proteomes" id="UP000008068"/>
    </source>
</evidence>
<dbReference type="PANTHER" id="PTHR10582">
    <property type="entry name" value="TRANSIENT RECEPTOR POTENTIAL ION CHANNEL PROTEIN"/>
    <property type="match status" value="1"/>
</dbReference>
<evidence type="ECO:0000313" key="17">
    <source>
        <dbReference type="EMBL" id="EGT51489.1"/>
    </source>
</evidence>
<proteinExistence type="predicted"/>
<dbReference type="STRING" id="135651.G0PD31"/>
<accession>G0PD31</accession>
<dbReference type="FunFam" id="1.25.40.20:FF:000185">
    <property type="entry name" value="OSMotic avoidance abnormal family member"/>
    <property type="match status" value="1"/>
</dbReference>
<keyword evidence="2" id="KW-0813">Transport</keyword>
<feature type="transmembrane region" description="Helical" evidence="15">
    <location>
        <begin position="469"/>
        <end position="488"/>
    </location>
</feature>
<dbReference type="eggNOG" id="KOG3676">
    <property type="taxonomic scope" value="Eukaryota"/>
</dbReference>